<accession>A0A4S4DVN3</accession>
<gene>
    <name evidence="2" type="ORF">TEA_006885</name>
</gene>
<evidence type="ECO:0000256" key="1">
    <source>
        <dbReference type="SAM" id="MobiDB-lite"/>
    </source>
</evidence>
<feature type="compositionally biased region" description="Basic and acidic residues" evidence="1">
    <location>
        <begin position="186"/>
        <end position="195"/>
    </location>
</feature>
<keyword evidence="3" id="KW-1185">Reference proteome</keyword>
<evidence type="ECO:0000313" key="3">
    <source>
        <dbReference type="Proteomes" id="UP000306102"/>
    </source>
</evidence>
<comment type="caution">
    <text evidence="2">The sequence shown here is derived from an EMBL/GenBank/DDBJ whole genome shotgun (WGS) entry which is preliminary data.</text>
</comment>
<name>A0A4S4DVN3_CAMSN</name>
<feature type="compositionally biased region" description="Acidic residues" evidence="1">
    <location>
        <begin position="196"/>
        <end position="211"/>
    </location>
</feature>
<dbReference type="Proteomes" id="UP000306102">
    <property type="component" value="Unassembled WGS sequence"/>
</dbReference>
<dbReference type="AlphaFoldDB" id="A0A4S4DVN3"/>
<reference evidence="2 3" key="1">
    <citation type="journal article" date="2018" name="Proc. Natl. Acad. Sci. U.S.A.">
        <title>Draft genome sequence of Camellia sinensis var. sinensis provides insights into the evolution of the tea genome and tea quality.</title>
        <authorList>
            <person name="Wei C."/>
            <person name="Yang H."/>
            <person name="Wang S."/>
            <person name="Zhao J."/>
            <person name="Liu C."/>
            <person name="Gao L."/>
            <person name="Xia E."/>
            <person name="Lu Y."/>
            <person name="Tai Y."/>
            <person name="She G."/>
            <person name="Sun J."/>
            <person name="Cao H."/>
            <person name="Tong W."/>
            <person name="Gao Q."/>
            <person name="Li Y."/>
            <person name="Deng W."/>
            <person name="Jiang X."/>
            <person name="Wang W."/>
            <person name="Chen Q."/>
            <person name="Zhang S."/>
            <person name="Li H."/>
            <person name="Wu J."/>
            <person name="Wang P."/>
            <person name="Li P."/>
            <person name="Shi C."/>
            <person name="Zheng F."/>
            <person name="Jian J."/>
            <person name="Huang B."/>
            <person name="Shan D."/>
            <person name="Shi M."/>
            <person name="Fang C."/>
            <person name="Yue Y."/>
            <person name="Li F."/>
            <person name="Li D."/>
            <person name="Wei S."/>
            <person name="Han B."/>
            <person name="Jiang C."/>
            <person name="Yin Y."/>
            <person name="Xia T."/>
            <person name="Zhang Z."/>
            <person name="Bennetzen J.L."/>
            <person name="Zhao S."/>
            <person name="Wan X."/>
        </authorList>
    </citation>
    <scope>NUCLEOTIDE SEQUENCE [LARGE SCALE GENOMIC DNA]</scope>
    <source>
        <strain evidence="3">cv. Shuchazao</strain>
        <tissue evidence="2">Leaf</tissue>
    </source>
</reference>
<protein>
    <submittedName>
        <fullName evidence="2">Uncharacterized protein</fullName>
    </submittedName>
</protein>
<feature type="region of interest" description="Disordered" evidence="1">
    <location>
        <begin position="186"/>
        <end position="211"/>
    </location>
</feature>
<dbReference type="EMBL" id="SDRB02010066">
    <property type="protein sequence ID" value="THG07388.1"/>
    <property type="molecule type" value="Genomic_DNA"/>
</dbReference>
<feature type="compositionally biased region" description="Basic and acidic residues" evidence="1">
    <location>
        <begin position="36"/>
        <end position="82"/>
    </location>
</feature>
<sequence length="211" mass="23612">MNALEVKNIATYLKAAVQHKKLRKEKQIPIEENDDDYRPSKAEDGSDTKSYDSFEHEIPSRARSQSHHEALTHASEEGDTSSRPEVASHPPPPLNVEPQLEVTAGNTIAASVASQWLELLHQDTKGHLAEVGDGESLHEPEENDVFQQENITDVVPIDIGPNVQCYRDGVEAEVVTRVRSSDETMIQKRADKQNEECDEPDVDYDMDLDVD</sequence>
<organism evidence="2 3">
    <name type="scientific">Camellia sinensis var. sinensis</name>
    <name type="common">China tea</name>
    <dbReference type="NCBI Taxonomy" id="542762"/>
    <lineage>
        <taxon>Eukaryota</taxon>
        <taxon>Viridiplantae</taxon>
        <taxon>Streptophyta</taxon>
        <taxon>Embryophyta</taxon>
        <taxon>Tracheophyta</taxon>
        <taxon>Spermatophyta</taxon>
        <taxon>Magnoliopsida</taxon>
        <taxon>eudicotyledons</taxon>
        <taxon>Gunneridae</taxon>
        <taxon>Pentapetalae</taxon>
        <taxon>asterids</taxon>
        <taxon>Ericales</taxon>
        <taxon>Theaceae</taxon>
        <taxon>Camellia</taxon>
    </lineage>
</organism>
<proteinExistence type="predicted"/>
<evidence type="ECO:0000313" key="2">
    <source>
        <dbReference type="EMBL" id="THG07388.1"/>
    </source>
</evidence>
<feature type="region of interest" description="Disordered" evidence="1">
    <location>
        <begin position="17"/>
        <end position="100"/>
    </location>
</feature>